<name>B1V1R5_CLOPF</name>
<evidence type="ECO:0000313" key="1">
    <source>
        <dbReference type="EMBL" id="EDT72243.1"/>
    </source>
</evidence>
<sequence length="37" mass="4478">MNYEKRMGSMIESIYFMLKGTFLQNIYKVLRISVPIY</sequence>
<protein>
    <submittedName>
        <fullName evidence="1">Uncharacterized protein</fullName>
    </submittedName>
</protein>
<accession>B1V1R5</accession>
<dbReference type="Proteomes" id="UP000003188">
    <property type="component" value="Unassembled WGS sequence"/>
</dbReference>
<organism evidence="1 2">
    <name type="scientific">Clostridium perfringens D str. JGS1721</name>
    <dbReference type="NCBI Taxonomy" id="488537"/>
    <lineage>
        <taxon>Bacteria</taxon>
        <taxon>Bacillati</taxon>
        <taxon>Bacillota</taxon>
        <taxon>Clostridia</taxon>
        <taxon>Eubacteriales</taxon>
        <taxon>Clostridiaceae</taxon>
        <taxon>Clostridium</taxon>
    </lineage>
</organism>
<reference evidence="1 2" key="1">
    <citation type="submission" date="2008-03" db="EMBL/GenBank/DDBJ databases">
        <authorList>
            <person name="Paulsen I."/>
            <person name="Sebastian Y."/>
        </authorList>
    </citation>
    <scope>NUCLEOTIDE SEQUENCE [LARGE SCALE GENOMIC DNA]</scope>
    <source>
        <strain evidence="2">D str. JGS1721</strain>
    </source>
</reference>
<comment type="caution">
    <text evidence="1">The sequence shown here is derived from an EMBL/GenBank/DDBJ whole genome shotgun (WGS) entry which is preliminary data.</text>
</comment>
<gene>
    <name evidence="1" type="ORF">CJD_1082</name>
</gene>
<proteinExistence type="predicted"/>
<dbReference type="AlphaFoldDB" id="B1V1R5"/>
<dbReference type="EMBL" id="ABOO01000011">
    <property type="protein sequence ID" value="EDT72243.1"/>
    <property type="molecule type" value="Genomic_DNA"/>
</dbReference>
<evidence type="ECO:0000313" key="2">
    <source>
        <dbReference type="Proteomes" id="UP000003188"/>
    </source>
</evidence>